<dbReference type="RefSeq" id="WP_054430217.1">
    <property type="nucleotide sequence ID" value="NZ_LJFS01000047.1"/>
</dbReference>
<dbReference type="SUPFAM" id="SSF160631">
    <property type="entry name" value="SMI1/KNR4-like"/>
    <property type="match status" value="1"/>
</dbReference>
<accession>A0ABR5LKL1</accession>
<dbReference type="Pfam" id="PF09346">
    <property type="entry name" value="SMI1_KNR4"/>
    <property type="match status" value="1"/>
</dbReference>
<dbReference type="Proteomes" id="UP000037962">
    <property type="component" value="Unassembled WGS sequence"/>
</dbReference>
<dbReference type="InterPro" id="IPR037883">
    <property type="entry name" value="Knr4/Smi1-like_sf"/>
</dbReference>
<evidence type="ECO:0000313" key="3">
    <source>
        <dbReference type="Proteomes" id="UP000037962"/>
    </source>
</evidence>
<sequence>MDPAQIWRVPPYEAYVQSPLTKELLEVAEHELGVRLPTAYLALLRVQNGGYLGVCFPENQNFSTTHGIIRGIGTKYPYLAKEAWWHDDEDFEPRPSGAAWLIPFDGDGHWDLCLDYRQSSTDATGLRADPAVVVIDTEEREPNIESFVADSFENYLAQLVPADGH</sequence>
<dbReference type="InterPro" id="IPR018958">
    <property type="entry name" value="Knr4/Smi1-like_dom"/>
</dbReference>
<comment type="caution">
    <text evidence="2">The sequence shown here is derived from an EMBL/GenBank/DDBJ whole genome shotgun (WGS) entry which is preliminary data.</text>
</comment>
<gene>
    <name evidence="2" type="ORF">AN912_25640</name>
</gene>
<protein>
    <recommendedName>
        <fullName evidence="1">Knr4/Smi1-like domain-containing protein</fullName>
    </recommendedName>
</protein>
<feature type="domain" description="Knr4/Smi1-like" evidence="1">
    <location>
        <begin position="19"/>
        <end position="158"/>
    </location>
</feature>
<reference evidence="2 3" key="1">
    <citation type="submission" date="2015-09" db="EMBL/GenBank/DDBJ databases">
        <title>Genome Sequences of Mycobacterium immunogenum Isolates, Recuperated from a Chloraminated Drinking Water Distribution System Simulator Subjected to Episodes of Nitrification.</title>
        <authorList>
            <person name="Gomez-Alvarez V."/>
            <person name="Revetta R.P."/>
        </authorList>
    </citation>
    <scope>NUCLEOTIDE SEQUENCE [LARGE SCALE GENOMIC DNA]</scope>
    <source>
        <strain evidence="2 3">H076</strain>
    </source>
</reference>
<dbReference type="EMBL" id="LJFS01000047">
    <property type="protein sequence ID" value="KPG26232.1"/>
    <property type="molecule type" value="Genomic_DNA"/>
</dbReference>
<evidence type="ECO:0000313" key="2">
    <source>
        <dbReference type="EMBL" id="KPG26232.1"/>
    </source>
</evidence>
<keyword evidence="3" id="KW-1185">Reference proteome</keyword>
<evidence type="ECO:0000259" key="1">
    <source>
        <dbReference type="SMART" id="SM00860"/>
    </source>
</evidence>
<organism evidence="2 3">
    <name type="scientific">Mycobacteroides immunogenum</name>
    <dbReference type="NCBI Taxonomy" id="83262"/>
    <lineage>
        <taxon>Bacteria</taxon>
        <taxon>Bacillati</taxon>
        <taxon>Actinomycetota</taxon>
        <taxon>Actinomycetes</taxon>
        <taxon>Mycobacteriales</taxon>
        <taxon>Mycobacteriaceae</taxon>
        <taxon>Mycobacteroides</taxon>
    </lineage>
</organism>
<dbReference type="Gene3D" id="3.40.1580.10">
    <property type="entry name" value="SMI1/KNR4-like"/>
    <property type="match status" value="1"/>
</dbReference>
<proteinExistence type="predicted"/>
<name>A0ABR5LKL1_9MYCO</name>
<dbReference type="SMART" id="SM00860">
    <property type="entry name" value="SMI1_KNR4"/>
    <property type="match status" value="1"/>
</dbReference>